<name>A0A3S4V3S0_9ACTN</name>
<sequence>MISLGLSAADQMAFEAGLLGDHQVSTRVSILDMDQQMLGQVTGGVLSGQVDVDSAQDVERSCTLEVRDPSNTLGLVAAGPTSPPVVATMMVRVEHGVRVSALGRWVWVPLFTGPIQKAEMGDGKVTITGQGKESLLNAATSMTTTYKKGWPKTNIIANLLAKNGERFRQITRWSDKTTADIVVASTAAPWPVLKQLARGLSGSDSNYPWLGYDGRGVCVLKSHSQAVKWRFDQAQLMSRPAITVDADAMRNLVVATPNDTGSKKKLKQAVARAPKSDPFSPESLARGGVPRFVRDEITGDWKSQAQIKAAAAARLKAVLMASVTVSMDTLVIPHLEPRDVVRIVTDTWTWDMQVTKFTIPLGAVQAMSHGRTRVVRPKARMRGKVVHR</sequence>
<evidence type="ECO:0000313" key="1">
    <source>
        <dbReference type="EMBL" id="VEI04099.1"/>
    </source>
</evidence>
<organism evidence="1 2">
    <name type="scientific">Acidipropionibacterium jensenii</name>
    <dbReference type="NCBI Taxonomy" id="1749"/>
    <lineage>
        <taxon>Bacteria</taxon>
        <taxon>Bacillati</taxon>
        <taxon>Actinomycetota</taxon>
        <taxon>Actinomycetes</taxon>
        <taxon>Propionibacteriales</taxon>
        <taxon>Propionibacteriaceae</taxon>
        <taxon>Acidipropionibacterium</taxon>
    </lineage>
</organism>
<dbReference type="AlphaFoldDB" id="A0A3S4V3S0"/>
<gene>
    <name evidence="1" type="ORF">NCTC13652_02322</name>
</gene>
<reference evidence="1 2" key="1">
    <citation type="submission" date="2018-12" db="EMBL/GenBank/DDBJ databases">
        <authorList>
            <consortium name="Pathogen Informatics"/>
        </authorList>
    </citation>
    <scope>NUCLEOTIDE SEQUENCE [LARGE SCALE GENOMIC DNA]</scope>
    <source>
        <strain evidence="1 2">NCTC13652</strain>
    </source>
</reference>
<dbReference type="EMBL" id="LR134473">
    <property type="protein sequence ID" value="VEI04099.1"/>
    <property type="molecule type" value="Genomic_DNA"/>
</dbReference>
<accession>A0A3S4V3S0</accession>
<dbReference type="Proteomes" id="UP000277858">
    <property type="component" value="Chromosome"/>
</dbReference>
<dbReference type="STRING" id="1122997.GCA_000425285_00793"/>
<evidence type="ECO:0000313" key="2">
    <source>
        <dbReference type="Proteomes" id="UP000277858"/>
    </source>
</evidence>
<keyword evidence="2" id="KW-1185">Reference proteome</keyword>
<dbReference type="RefSeq" id="WP_126412774.1">
    <property type="nucleotide sequence ID" value="NZ_LR134473.1"/>
</dbReference>
<dbReference type="OrthoDB" id="3837879at2"/>
<proteinExistence type="predicted"/>
<protein>
    <submittedName>
        <fullName evidence="1">Uncharacterized protein</fullName>
    </submittedName>
</protein>